<gene>
    <name evidence="2" type="ORF">KHM83_13470</name>
</gene>
<dbReference type="Proteomes" id="UP000746471">
    <property type="component" value="Unassembled WGS sequence"/>
</dbReference>
<feature type="domain" description="Integrase catalytic" evidence="1">
    <location>
        <begin position="15"/>
        <end position="47"/>
    </location>
</feature>
<keyword evidence="3" id="KW-1185">Reference proteome</keyword>
<reference evidence="2 3" key="1">
    <citation type="submission" date="2021-05" db="EMBL/GenBank/DDBJ databases">
        <title>Fusibacter ferrireducens sp. nov., an anaerobic, sulfur- and Fe-reducing bacterium isolated from the mangrove sediment.</title>
        <authorList>
            <person name="Qiu D."/>
        </authorList>
    </citation>
    <scope>NUCLEOTIDE SEQUENCE [LARGE SCALE GENOMIC DNA]</scope>
    <source>
        <strain evidence="2 3">DSM 12116</strain>
    </source>
</reference>
<protein>
    <submittedName>
        <fullName evidence="2">IS3 family transposase</fullName>
    </submittedName>
</protein>
<proteinExistence type="predicted"/>
<evidence type="ECO:0000313" key="3">
    <source>
        <dbReference type="Proteomes" id="UP000746471"/>
    </source>
</evidence>
<comment type="caution">
    <text evidence="2">The sequence shown here is derived from an EMBL/GenBank/DDBJ whole genome shotgun (WGS) entry which is preliminary data.</text>
</comment>
<accession>A0ABS5PTH9</accession>
<dbReference type="Pfam" id="PF13333">
    <property type="entry name" value="rve_2"/>
    <property type="match status" value="1"/>
</dbReference>
<sequence length="49" mass="6349">MTYWYFNTVTYRCWRIIKRERYYGKRFTSHTSLVNMIESYMEYYNNKQL</sequence>
<evidence type="ECO:0000313" key="2">
    <source>
        <dbReference type="EMBL" id="MBS7527689.1"/>
    </source>
</evidence>
<name>A0ABS5PTH9_9FIRM</name>
<evidence type="ECO:0000259" key="1">
    <source>
        <dbReference type="Pfam" id="PF13333"/>
    </source>
</evidence>
<dbReference type="InterPro" id="IPR001584">
    <property type="entry name" value="Integrase_cat-core"/>
</dbReference>
<dbReference type="EMBL" id="JAHBCL010000023">
    <property type="protein sequence ID" value="MBS7527689.1"/>
    <property type="molecule type" value="Genomic_DNA"/>
</dbReference>
<organism evidence="2 3">
    <name type="scientific">Fusibacter paucivorans</name>
    <dbReference type="NCBI Taxonomy" id="76009"/>
    <lineage>
        <taxon>Bacteria</taxon>
        <taxon>Bacillati</taxon>
        <taxon>Bacillota</taxon>
        <taxon>Clostridia</taxon>
        <taxon>Eubacteriales</taxon>
        <taxon>Eubacteriales Family XII. Incertae Sedis</taxon>
        <taxon>Fusibacter</taxon>
    </lineage>
</organism>